<dbReference type="PANTHER" id="PTHR31234:SF65">
    <property type="entry name" value="LATE EMBRYOGENESIS ABUNDANT PROTEIN, LEA_2 SUBGROUP"/>
    <property type="match status" value="1"/>
</dbReference>
<dbReference type="GO" id="GO:0016020">
    <property type="term" value="C:membrane"/>
    <property type="evidence" value="ECO:0007669"/>
    <property type="project" value="UniProtKB-SubCell"/>
</dbReference>
<dbReference type="PANTHER" id="PTHR31234">
    <property type="entry name" value="LATE EMBRYOGENESIS ABUNDANT (LEA) HYDROXYPROLINE-RICH GLYCOPROTEIN FAMILY"/>
    <property type="match status" value="1"/>
</dbReference>
<sequence length="183" mass="19896">MANRRCLKVCCGVTLLIVLTLVLVSVILAFTVFKIRDPIITVNSLGDPEIGLGPEGLNVTLNLLVTVENRNYGSFKFVDSISYVDYHGDIVAHLPLKGGVVPARGKHFITTTAEVFSDRLLNNPHFLRDFAAGNLNMTSSATLPGKATILTFKVDAKAISSCDISIFILPSNVVSKCWSKLKF</sequence>
<comment type="caution">
    <text evidence="3">The sequence shown here is derived from an EMBL/GenBank/DDBJ whole genome shotgun (WGS) entry which is preliminary data.</text>
</comment>
<dbReference type="EMBL" id="JBAMMX010000022">
    <property type="protein sequence ID" value="KAK6918889.1"/>
    <property type="molecule type" value="Genomic_DNA"/>
</dbReference>
<evidence type="ECO:0000313" key="4">
    <source>
        <dbReference type="Proteomes" id="UP001370490"/>
    </source>
</evidence>
<evidence type="ECO:0000256" key="1">
    <source>
        <dbReference type="ARBA" id="ARBA00004370"/>
    </source>
</evidence>
<reference evidence="3 4" key="1">
    <citation type="submission" date="2023-12" db="EMBL/GenBank/DDBJ databases">
        <title>A high-quality genome assembly for Dillenia turbinata (Dilleniales).</title>
        <authorList>
            <person name="Chanderbali A."/>
        </authorList>
    </citation>
    <scope>NUCLEOTIDE SEQUENCE [LARGE SCALE GENOMIC DNA]</scope>
    <source>
        <strain evidence="3">LSX21</strain>
        <tissue evidence="3">Leaf</tissue>
    </source>
</reference>
<dbReference type="GO" id="GO:0098542">
    <property type="term" value="P:defense response to other organism"/>
    <property type="evidence" value="ECO:0007669"/>
    <property type="project" value="InterPro"/>
</dbReference>
<gene>
    <name evidence="3" type="ORF">RJ641_017311</name>
</gene>
<name>A0AAN8UTJ4_9MAGN</name>
<keyword evidence="4" id="KW-1185">Reference proteome</keyword>
<proteinExistence type="predicted"/>
<keyword evidence="2" id="KW-0472">Membrane</keyword>
<dbReference type="AlphaFoldDB" id="A0AAN8UTJ4"/>
<comment type="subcellular location">
    <subcellularLocation>
        <location evidence="1">Membrane</location>
    </subcellularLocation>
</comment>
<protein>
    <submittedName>
        <fullName evidence="3">Late embryogenesis abundant protein, LEA_2 subgroup</fullName>
    </submittedName>
</protein>
<dbReference type="Proteomes" id="UP001370490">
    <property type="component" value="Unassembled WGS sequence"/>
</dbReference>
<evidence type="ECO:0000313" key="3">
    <source>
        <dbReference type="EMBL" id="KAK6918889.1"/>
    </source>
</evidence>
<dbReference type="InterPro" id="IPR044839">
    <property type="entry name" value="NDR1-like"/>
</dbReference>
<accession>A0AAN8UTJ4</accession>
<organism evidence="3 4">
    <name type="scientific">Dillenia turbinata</name>
    <dbReference type="NCBI Taxonomy" id="194707"/>
    <lineage>
        <taxon>Eukaryota</taxon>
        <taxon>Viridiplantae</taxon>
        <taxon>Streptophyta</taxon>
        <taxon>Embryophyta</taxon>
        <taxon>Tracheophyta</taxon>
        <taxon>Spermatophyta</taxon>
        <taxon>Magnoliopsida</taxon>
        <taxon>eudicotyledons</taxon>
        <taxon>Gunneridae</taxon>
        <taxon>Pentapetalae</taxon>
        <taxon>Dilleniales</taxon>
        <taxon>Dilleniaceae</taxon>
        <taxon>Dillenia</taxon>
    </lineage>
</organism>
<evidence type="ECO:0000256" key="2">
    <source>
        <dbReference type="ARBA" id="ARBA00023136"/>
    </source>
</evidence>